<reference evidence="3 4" key="1">
    <citation type="journal article" date="2020" name="bioRxiv">
        <title>Sequence and annotation of 42 cannabis genomes reveals extensive copy number variation in cannabinoid synthesis and pathogen resistance genes.</title>
        <authorList>
            <person name="Mckernan K.J."/>
            <person name="Helbert Y."/>
            <person name="Kane L.T."/>
            <person name="Ebling H."/>
            <person name="Zhang L."/>
            <person name="Liu B."/>
            <person name="Eaton Z."/>
            <person name="Mclaughlin S."/>
            <person name="Kingan S."/>
            <person name="Baybayan P."/>
            <person name="Concepcion G."/>
            <person name="Jordan M."/>
            <person name="Riva A."/>
            <person name="Barbazuk W."/>
            <person name="Harkins T."/>
        </authorList>
    </citation>
    <scope>NUCLEOTIDE SEQUENCE [LARGE SCALE GENOMIC DNA]</scope>
    <source>
        <strain evidence="4">cv. Jamaican Lion 4</strain>
        <tissue evidence="3">Leaf</tissue>
    </source>
</reference>
<comment type="caution">
    <text evidence="3">The sequence shown here is derived from an EMBL/GenBank/DDBJ whole genome shotgun (WGS) entry which is preliminary data.</text>
</comment>
<feature type="region of interest" description="Disordered" evidence="1">
    <location>
        <begin position="35"/>
        <end position="55"/>
    </location>
</feature>
<proteinExistence type="predicted"/>
<gene>
    <name evidence="3" type="ORF">F8388_023814</name>
</gene>
<dbReference type="AlphaFoldDB" id="A0A7J6GA89"/>
<feature type="transmembrane region" description="Helical" evidence="2">
    <location>
        <begin position="424"/>
        <end position="442"/>
    </location>
</feature>
<name>A0A7J6GA89_CANSA</name>
<accession>A0A7J6GA89</accession>
<evidence type="ECO:0000256" key="2">
    <source>
        <dbReference type="SAM" id="Phobius"/>
    </source>
</evidence>
<keyword evidence="2" id="KW-0472">Membrane</keyword>
<dbReference type="PANTHER" id="PTHR35482:SF1">
    <property type="entry name" value="CYTOCHROME C OXIDASE SUBUNIT"/>
    <property type="match status" value="1"/>
</dbReference>
<protein>
    <submittedName>
        <fullName evidence="3">Uncharacterized protein</fullName>
    </submittedName>
</protein>
<keyword evidence="2" id="KW-0812">Transmembrane</keyword>
<keyword evidence="2" id="KW-1133">Transmembrane helix</keyword>
<evidence type="ECO:0000256" key="1">
    <source>
        <dbReference type="SAM" id="MobiDB-lite"/>
    </source>
</evidence>
<dbReference type="EMBL" id="JAATIP010000068">
    <property type="protein sequence ID" value="KAF4379797.1"/>
    <property type="molecule type" value="Genomic_DNA"/>
</dbReference>
<evidence type="ECO:0000313" key="4">
    <source>
        <dbReference type="Proteomes" id="UP000525078"/>
    </source>
</evidence>
<dbReference type="Gene3D" id="1.25.40.10">
    <property type="entry name" value="Tetratricopeptide repeat domain"/>
    <property type="match status" value="1"/>
</dbReference>
<dbReference type="PANTHER" id="PTHR35482">
    <property type="entry name" value="CYTOCHROME C OXIDASE SUBUNIT"/>
    <property type="match status" value="1"/>
</dbReference>
<dbReference type="InterPro" id="IPR011990">
    <property type="entry name" value="TPR-like_helical_dom_sf"/>
</dbReference>
<evidence type="ECO:0000313" key="3">
    <source>
        <dbReference type="EMBL" id="KAF4379797.1"/>
    </source>
</evidence>
<sequence>MATLQASYLSSFNTTISTIKVHTFKPFKLTFSLNESQSPKPISPDTKSEPESTAPVDPVKLAFAKAMKYKNSTQSTPDLKIDNGARDVTEKMPESDMVSKNEISGILVEIEFIEDGLKENGENSSGGTVEKKGGKKGELSVSSLDFVGLNFADKKTGRGLPAGLAPISDPFPEGDIPEVEFIVGDSSKFIDDANSSNVDAQGDLSDVYKPKVSSWGVFPRPSNISKTFGGGRVINPDEALETAEERAAKDARTKELIAAYKRQFGLNIDPKLKAECEKFDVVIKIAEFHVQALNDGESLMNIGELKEALPYYEKIMEKLPFKSELYGLAALQWSICEDSLGRRNEARVMYEKLQSHPTARVSKKAREFTFSFQAMEMMKFTTSSPYMKNTGYQNYFEAFVEKKSNYPIKDVEDDDVVGSLSQTLPYIFLLVSPIFLVLFIAVQKRI</sequence>
<dbReference type="Proteomes" id="UP000525078">
    <property type="component" value="Unassembled WGS sequence"/>
</dbReference>
<organism evidence="3 4">
    <name type="scientific">Cannabis sativa</name>
    <name type="common">Hemp</name>
    <name type="synonym">Marijuana</name>
    <dbReference type="NCBI Taxonomy" id="3483"/>
    <lineage>
        <taxon>Eukaryota</taxon>
        <taxon>Viridiplantae</taxon>
        <taxon>Streptophyta</taxon>
        <taxon>Embryophyta</taxon>
        <taxon>Tracheophyta</taxon>
        <taxon>Spermatophyta</taxon>
        <taxon>Magnoliopsida</taxon>
        <taxon>eudicotyledons</taxon>
        <taxon>Gunneridae</taxon>
        <taxon>Pentapetalae</taxon>
        <taxon>rosids</taxon>
        <taxon>fabids</taxon>
        <taxon>Rosales</taxon>
        <taxon>Cannabaceae</taxon>
        <taxon>Cannabis</taxon>
    </lineage>
</organism>